<dbReference type="PANTHER" id="PTHR39465">
    <property type="entry name" value="DNA LIGASE D, 3'-PHOSPHOESTERASE DOMAIN"/>
    <property type="match status" value="1"/>
</dbReference>
<keyword evidence="2" id="KW-0436">Ligase</keyword>
<evidence type="ECO:0000259" key="1">
    <source>
        <dbReference type="Pfam" id="PF13298"/>
    </source>
</evidence>
<name>A0A6H2A5U1_9ZZZZ</name>
<gene>
    <name evidence="2" type="ORF">TM448A06729_0009</name>
    <name evidence="3" type="ORF">TM448B04590_0002</name>
</gene>
<dbReference type="PANTHER" id="PTHR39465:SF1">
    <property type="entry name" value="DNA LIGASE D 3'-PHOSPHOESTERASE DOMAIN-CONTAINING PROTEIN"/>
    <property type="match status" value="1"/>
</dbReference>
<feature type="domain" description="DNA ligase D 3'-phosphoesterase" evidence="1">
    <location>
        <begin position="20"/>
        <end position="119"/>
    </location>
</feature>
<dbReference type="EMBL" id="MT144566">
    <property type="protein sequence ID" value="QJA55092.1"/>
    <property type="molecule type" value="Genomic_DNA"/>
</dbReference>
<accession>A0A6H2A5U1</accession>
<evidence type="ECO:0000313" key="3">
    <source>
        <dbReference type="EMBL" id="QJI03493.1"/>
    </source>
</evidence>
<dbReference type="Pfam" id="PF13298">
    <property type="entry name" value="LigD_N"/>
    <property type="match status" value="1"/>
</dbReference>
<proteinExistence type="predicted"/>
<dbReference type="EMBL" id="MT145093">
    <property type="protein sequence ID" value="QJI03493.1"/>
    <property type="molecule type" value="Genomic_DNA"/>
</dbReference>
<evidence type="ECO:0000313" key="2">
    <source>
        <dbReference type="EMBL" id="QJA55092.1"/>
    </source>
</evidence>
<dbReference type="InterPro" id="IPR014144">
    <property type="entry name" value="LigD_PE_domain"/>
</dbReference>
<dbReference type="GO" id="GO:0016874">
    <property type="term" value="F:ligase activity"/>
    <property type="evidence" value="ECO:0007669"/>
    <property type="project" value="UniProtKB-KW"/>
</dbReference>
<protein>
    <submittedName>
        <fullName evidence="2">Putative DNA ligase</fullName>
    </submittedName>
</protein>
<reference evidence="2" key="1">
    <citation type="submission" date="2020-03" db="EMBL/GenBank/DDBJ databases">
        <title>The deep terrestrial virosphere.</title>
        <authorList>
            <person name="Holmfeldt K."/>
            <person name="Nilsson E."/>
            <person name="Simone D."/>
            <person name="Lopez-Fernandez M."/>
            <person name="Wu X."/>
            <person name="de Brujin I."/>
            <person name="Lundin D."/>
            <person name="Andersson A."/>
            <person name="Bertilsson S."/>
            <person name="Dopson M."/>
        </authorList>
    </citation>
    <scope>NUCLEOTIDE SEQUENCE</scope>
    <source>
        <strain evidence="2">TM448A06729</strain>
        <strain evidence="3">TM448B04590</strain>
    </source>
</reference>
<dbReference type="AlphaFoldDB" id="A0A6H2A5U1"/>
<organism evidence="2">
    <name type="scientific">viral metagenome</name>
    <dbReference type="NCBI Taxonomy" id="1070528"/>
    <lineage>
        <taxon>unclassified sequences</taxon>
        <taxon>metagenomes</taxon>
        <taxon>organismal metagenomes</taxon>
    </lineage>
</organism>
<sequence>MKCPLLSTFDHRSKSRFVVQRHQATHLHFDFRLEMEGVLKSWAVPKGPALEVGVKRLAVEVEDHALAWIDFAGTIPQSKDGEGIIEIWDKGKYQLVNKSTTRIEIILTGEKLSGSYVLFHYKGKNWLLIKRKPKGEVS</sequence>